<evidence type="ECO:0000313" key="6">
    <source>
        <dbReference type="Proteomes" id="UP000823771"/>
    </source>
</evidence>
<sequence length="483" mass="55059">MNRVPVKLLCAWAALFMCTALQASPVKYFGRVVSSGKGVPDVSVTDGRSVVRTDHAGRYVLESDGNAEFVYISVPSGYTVPLENNAPCFYRNVSDEEKEVLRVDFEIGATMQDETRHMFFLWADVQVYEPEEVRYVEKAAADVRHLVESSGLPAVGVTCGDIIGEWNYTPSLFMPVMAATSQSGVPFYCAVGNHDMDMDARSNEGSKRTFKSLFGPTYYSFNKGKVHYVVLDNVFYLALGYRTVGYIEETQLRWLENDLANVPDGSTVVVCMHIPAYSRAARHKEWGKEELNKITCNRNALYDILEPYNAHLLTAHEHYAENYVMSDRLFEHVHPPLSGLFWQSKWSMDGVPWGYMVYEIDGDDVSWYYKPVGGSREDQFYAYPAGADPARPDCVTANVWNYDPAWKVCWYEDGEFKGEMTRYSGWDRTICEDVEARREKEFKWKYIGAGETEHLFYAKPSSPEAVITVEVTDRFGNVYRKEL</sequence>
<feature type="chain" id="PRO_5039397258" evidence="1">
    <location>
        <begin position="24"/>
        <end position="483"/>
    </location>
</feature>
<comment type="caution">
    <text evidence="5">The sequence shown here is derived from an EMBL/GenBank/DDBJ whole genome shotgun (WGS) entry which is preliminary data.</text>
</comment>
<accession>A0A9D9IUE2</accession>
<dbReference type="PANTHER" id="PTHR43143:SF1">
    <property type="entry name" value="SERINE_THREONINE-PROTEIN PHOSPHATASE CPPED1"/>
    <property type="match status" value="1"/>
</dbReference>
<protein>
    <submittedName>
        <fullName evidence="5">Calcineurin-like phosphoesterase C-terminal domain-containing protein</fullName>
    </submittedName>
</protein>
<dbReference type="InterPro" id="IPR032285">
    <property type="entry name" value="Metallophos_N"/>
</dbReference>
<reference evidence="5" key="1">
    <citation type="submission" date="2020-10" db="EMBL/GenBank/DDBJ databases">
        <authorList>
            <person name="Gilroy R."/>
        </authorList>
    </citation>
    <scope>NUCLEOTIDE SEQUENCE</scope>
    <source>
        <strain evidence="5">2478</strain>
    </source>
</reference>
<feature type="domain" description="Calcineurin-like phosphoesterase N-terminal" evidence="4">
    <location>
        <begin position="30"/>
        <end position="105"/>
    </location>
</feature>
<keyword evidence="1" id="KW-0732">Signal</keyword>
<dbReference type="AlphaFoldDB" id="A0A9D9IUE2"/>
<dbReference type="SUPFAM" id="SSF56300">
    <property type="entry name" value="Metallo-dependent phosphatases"/>
    <property type="match status" value="1"/>
</dbReference>
<feature type="signal peptide" evidence="1">
    <location>
        <begin position="1"/>
        <end position="23"/>
    </location>
</feature>
<evidence type="ECO:0000256" key="1">
    <source>
        <dbReference type="SAM" id="SignalP"/>
    </source>
</evidence>
<organism evidence="5 6">
    <name type="scientific">Candidatus Cryptobacteroides excrementipullorum</name>
    <dbReference type="NCBI Taxonomy" id="2840761"/>
    <lineage>
        <taxon>Bacteria</taxon>
        <taxon>Pseudomonadati</taxon>
        <taxon>Bacteroidota</taxon>
        <taxon>Bacteroidia</taxon>
        <taxon>Bacteroidales</taxon>
        <taxon>Candidatus Cryptobacteroides</taxon>
    </lineage>
</organism>
<dbReference type="InterPro" id="IPR051918">
    <property type="entry name" value="STPP_CPPED1"/>
</dbReference>
<dbReference type="Gene3D" id="3.60.21.10">
    <property type="match status" value="1"/>
</dbReference>
<name>A0A9D9IUE2_9BACT</name>
<evidence type="ECO:0000259" key="4">
    <source>
        <dbReference type="Pfam" id="PF16371"/>
    </source>
</evidence>
<dbReference type="Pfam" id="PF16371">
    <property type="entry name" value="MetallophosN"/>
    <property type="match status" value="1"/>
</dbReference>
<dbReference type="Pfam" id="PF00149">
    <property type="entry name" value="Metallophos"/>
    <property type="match status" value="1"/>
</dbReference>
<proteinExistence type="predicted"/>
<evidence type="ECO:0000259" key="3">
    <source>
        <dbReference type="Pfam" id="PF16370"/>
    </source>
</evidence>
<feature type="domain" description="Calcineurin-like phosphoesterase C-terminal" evidence="3">
    <location>
        <begin position="331"/>
        <end position="479"/>
    </location>
</feature>
<evidence type="ECO:0000313" key="5">
    <source>
        <dbReference type="EMBL" id="MBO8478211.1"/>
    </source>
</evidence>
<dbReference type="InterPro" id="IPR029052">
    <property type="entry name" value="Metallo-depent_PP-like"/>
</dbReference>
<dbReference type="Pfam" id="PF16370">
    <property type="entry name" value="MetallophosC"/>
    <property type="match status" value="1"/>
</dbReference>
<dbReference type="PANTHER" id="PTHR43143">
    <property type="entry name" value="METALLOPHOSPHOESTERASE, CALCINEURIN SUPERFAMILY"/>
    <property type="match status" value="1"/>
</dbReference>
<dbReference type="Proteomes" id="UP000823771">
    <property type="component" value="Unassembled WGS sequence"/>
</dbReference>
<dbReference type="InterPro" id="IPR032288">
    <property type="entry name" value="Metallophos_C"/>
</dbReference>
<dbReference type="InterPro" id="IPR004843">
    <property type="entry name" value="Calcineurin-like_PHP"/>
</dbReference>
<dbReference type="GO" id="GO:0016787">
    <property type="term" value="F:hydrolase activity"/>
    <property type="evidence" value="ECO:0007669"/>
    <property type="project" value="InterPro"/>
</dbReference>
<evidence type="ECO:0000259" key="2">
    <source>
        <dbReference type="Pfam" id="PF00149"/>
    </source>
</evidence>
<gene>
    <name evidence="5" type="ORF">IAB80_04935</name>
</gene>
<reference evidence="5" key="2">
    <citation type="journal article" date="2021" name="PeerJ">
        <title>Extensive microbial diversity within the chicken gut microbiome revealed by metagenomics and culture.</title>
        <authorList>
            <person name="Gilroy R."/>
            <person name="Ravi A."/>
            <person name="Getino M."/>
            <person name="Pursley I."/>
            <person name="Horton D.L."/>
            <person name="Alikhan N.F."/>
            <person name="Baker D."/>
            <person name="Gharbi K."/>
            <person name="Hall N."/>
            <person name="Watson M."/>
            <person name="Adriaenssens E.M."/>
            <person name="Foster-Nyarko E."/>
            <person name="Jarju S."/>
            <person name="Secka A."/>
            <person name="Antonio M."/>
            <person name="Oren A."/>
            <person name="Chaudhuri R.R."/>
            <person name="La Ragione R."/>
            <person name="Hildebrand F."/>
            <person name="Pallen M.J."/>
        </authorList>
    </citation>
    <scope>NUCLEOTIDE SEQUENCE</scope>
    <source>
        <strain evidence="5">2478</strain>
    </source>
</reference>
<dbReference type="EMBL" id="JADILZ010000042">
    <property type="protein sequence ID" value="MBO8478211.1"/>
    <property type="molecule type" value="Genomic_DNA"/>
</dbReference>
<feature type="domain" description="Calcineurin-like phosphoesterase" evidence="2">
    <location>
        <begin position="159"/>
        <end position="319"/>
    </location>
</feature>